<accession>A0A6V7UTT4</accession>
<dbReference type="Gene3D" id="2.60.40.10">
    <property type="entry name" value="Immunoglobulins"/>
    <property type="match status" value="1"/>
</dbReference>
<reference evidence="3 4" key="1">
    <citation type="submission" date="2020-08" db="EMBL/GenBank/DDBJ databases">
        <authorList>
            <person name="Koutsovoulos G."/>
            <person name="Danchin GJ E."/>
        </authorList>
    </citation>
    <scope>NUCLEOTIDE SEQUENCE [LARGE SCALE GENOMIC DNA]</scope>
</reference>
<dbReference type="OrthoDB" id="504170at2759"/>
<evidence type="ECO:0000313" key="4">
    <source>
        <dbReference type="Proteomes" id="UP000580250"/>
    </source>
</evidence>
<dbReference type="SUPFAM" id="SSF48726">
    <property type="entry name" value="Immunoglobulin"/>
    <property type="match status" value="1"/>
</dbReference>
<dbReference type="EMBL" id="CAJEWN010000102">
    <property type="protein sequence ID" value="CAD2164170.1"/>
    <property type="molecule type" value="Genomic_DNA"/>
</dbReference>
<organism evidence="3 4">
    <name type="scientific">Meloidogyne enterolobii</name>
    <name type="common">Root-knot nematode worm</name>
    <name type="synonym">Meloidogyne mayaguensis</name>
    <dbReference type="NCBI Taxonomy" id="390850"/>
    <lineage>
        <taxon>Eukaryota</taxon>
        <taxon>Metazoa</taxon>
        <taxon>Ecdysozoa</taxon>
        <taxon>Nematoda</taxon>
        <taxon>Chromadorea</taxon>
        <taxon>Rhabditida</taxon>
        <taxon>Tylenchina</taxon>
        <taxon>Tylenchomorpha</taxon>
        <taxon>Tylenchoidea</taxon>
        <taxon>Meloidogynidae</taxon>
        <taxon>Meloidogyninae</taxon>
        <taxon>Meloidogyne</taxon>
    </lineage>
</organism>
<proteinExistence type="predicted"/>
<sequence length="205" mass="23540">MNGHSYGRGIGSSSLSSRQFANYYSFKRKGEPGRRGEYTQSFNRSAKNMFWNDKDFNPTQQYPSQLLISPSSSSLRHRQTFSNLIPNQPLTKQVDQLLYEIPDFKFTKNSLFQPPEFLKVFSDIRCIEGSTAIFDCMILGSPRPKVCWLFNDEKLTFDDVILEDTSDICRCTIKYVCNHHYGSYTVLVENEAGRAITTAMLLPIK</sequence>
<dbReference type="Proteomes" id="UP000580250">
    <property type="component" value="Unassembled WGS sequence"/>
</dbReference>
<name>A0A6V7UTT4_MELEN</name>
<dbReference type="Pfam" id="PF07679">
    <property type="entry name" value="I-set"/>
    <property type="match status" value="1"/>
</dbReference>
<evidence type="ECO:0000256" key="1">
    <source>
        <dbReference type="ARBA" id="ARBA00023319"/>
    </source>
</evidence>
<gene>
    <name evidence="3" type="ORF">MENT_LOCUS16426</name>
</gene>
<dbReference type="InterPro" id="IPR036179">
    <property type="entry name" value="Ig-like_dom_sf"/>
</dbReference>
<dbReference type="InterPro" id="IPR007110">
    <property type="entry name" value="Ig-like_dom"/>
</dbReference>
<keyword evidence="1" id="KW-0393">Immunoglobulin domain</keyword>
<comment type="caution">
    <text evidence="3">The sequence shown here is derived from an EMBL/GenBank/DDBJ whole genome shotgun (WGS) entry which is preliminary data.</text>
</comment>
<dbReference type="InterPro" id="IPR013783">
    <property type="entry name" value="Ig-like_fold"/>
</dbReference>
<dbReference type="PANTHER" id="PTHR47633">
    <property type="entry name" value="IMMUNOGLOBULIN"/>
    <property type="match status" value="1"/>
</dbReference>
<dbReference type="FunFam" id="2.60.40.10:FF:000107">
    <property type="entry name" value="Myosin, light chain kinase a"/>
    <property type="match status" value="1"/>
</dbReference>
<protein>
    <recommendedName>
        <fullName evidence="2">Ig-like domain-containing protein</fullName>
    </recommendedName>
</protein>
<feature type="domain" description="Ig-like" evidence="2">
    <location>
        <begin position="115"/>
        <end position="197"/>
    </location>
</feature>
<dbReference type="AlphaFoldDB" id="A0A6V7UTT4"/>
<dbReference type="PROSITE" id="PS50835">
    <property type="entry name" value="IG_LIKE"/>
    <property type="match status" value="1"/>
</dbReference>
<evidence type="ECO:0000313" key="3">
    <source>
        <dbReference type="EMBL" id="CAD2164170.1"/>
    </source>
</evidence>
<dbReference type="PANTHER" id="PTHR47633:SF4">
    <property type="entry name" value="MYOPALLADIN ISOFORM X1"/>
    <property type="match status" value="1"/>
</dbReference>
<evidence type="ECO:0000259" key="2">
    <source>
        <dbReference type="PROSITE" id="PS50835"/>
    </source>
</evidence>
<dbReference type="InterPro" id="IPR013098">
    <property type="entry name" value="Ig_I-set"/>
</dbReference>